<evidence type="ECO:0000313" key="2">
    <source>
        <dbReference type="Proteomes" id="UP001202328"/>
    </source>
</evidence>
<dbReference type="Proteomes" id="UP001202328">
    <property type="component" value="Unassembled WGS sequence"/>
</dbReference>
<accession>A0AAD4XUQ5</accession>
<reference evidence="1" key="1">
    <citation type="submission" date="2022-04" db="EMBL/GenBank/DDBJ databases">
        <title>A functionally conserved STORR gene fusion in Papaver species that diverged 16.8 million years ago.</title>
        <authorList>
            <person name="Catania T."/>
        </authorList>
    </citation>
    <scope>NUCLEOTIDE SEQUENCE</scope>
    <source>
        <strain evidence="1">S-188037</strain>
    </source>
</reference>
<gene>
    <name evidence="1" type="ORF">MKW98_003391</name>
</gene>
<proteinExistence type="predicted"/>
<sequence length="100" mass="11121">MAVSLSQRVDGDQRLVSSEFKDLMMELILGTGIPKSGIKNEDLGFVFDRGKVAGISYETENISCLMRFRICQAIGFVFGRGKAEKTSKMYANNHKASHRS</sequence>
<comment type="caution">
    <text evidence="1">The sequence shown here is derived from an EMBL/GenBank/DDBJ whole genome shotgun (WGS) entry which is preliminary data.</text>
</comment>
<dbReference type="AlphaFoldDB" id="A0AAD4XUQ5"/>
<organism evidence="1 2">
    <name type="scientific">Papaver atlanticum</name>
    <dbReference type="NCBI Taxonomy" id="357466"/>
    <lineage>
        <taxon>Eukaryota</taxon>
        <taxon>Viridiplantae</taxon>
        <taxon>Streptophyta</taxon>
        <taxon>Embryophyta</taxon>
        <taxon>Tracheophyta</taxon>
        <taxon>Spermatophyta</taxon>
        <taxon>Magnoliopsida</taxon>
        <taxon>Ranunculales</taxon>
        <taxon>Papaveraceae</taxon>
        <taxon>Papaveroideae</taxon>
        <taxon>Papaver</taxon>
    </lineage>
</organism>
<name>A0AAD4XUQ5_9MAGN</name>
<evidence type="ECO:0000313" key="1">
    <source>
        <dbReference type="EMBL" id="KAI3946828.1"/>
    </source>
</evidence>
<keyword evidence="2" id="KW-1185">Reference proteome</keyword>
<dbReference type="EMBL" id="JAJJMB010003633">
    <property type="protein sequence ID" value="KAI3946828.1"/>
    <property type="molecule type" value="Genomic_DNA"/>
</dbReference>
<protein>
    <submittedName>
        <fullName evidence="1">Uncharacterized protein</fullName>
    </submittedName>
</protein>